<proteinExistence type="predicted"/>
<protein>
    <submittedName>
        <fullName evidence="1">Uncharacterized protein</fullName>
    </submittedName>
</protein>
<comment type="caution">
    <text evidence="1">The sequence shown here is derived from an EMBL/GenBank/DDBJ whole genome shotgun (WGS) entry which is preliminary data.</text>
</comment>
<dbReference type="EMBL" id="CAMAPF010001109">
    <property type="protein sequence ID" value="CAH9146662.1"/>
    <property type="molecule type" value="Genomic_DNA"/>
</dbReference>
<dbReference type="Proteomes" id="UP001152523">
    <property type="component" value="Unassembled WGS sequence"/>
</dbReference>
<accession>A0AAV0GH74</accession>
<keyword evidence="2" id="KW-1185">Reference proteome</keyword>
<sequence>MNVVAEDSEMEIENEGVCVNNSINSGEGKETYVRTFEECAVVHTPLLTRLADEEMVGMDTTLRLHGIYPSKELLKETL</sequence>
<reference evidence="1" key="1">
    <citation type="submission" date="2022-07" db="EMBL/GenBank/DDBJ databases">
        <authorList>
            <person name="Macas J."/>
            <person name="Novak P."/>
            <person name="Neumann P."/>
        </authorList>
    </citation>
    <scope>NUCLEOTIDE SEQUENCE</scope>
</reference>
<organism evidence="1 2">
    <name type="scientific">Cuscuta epithymum</name>
    <dbReference type="NCBI Taxonomy" id="186058"/>
    <lineage>
        <taxon>Eukaryota</taxon>
        <taxon>Viridiplantae</taxon>
        <taxon>Streptophyta</taxon>
        <taxon>Embryophyta</taxon>
        <taxon>Tracheophyta</taxon>
        <taxon>Spermatophyta</taxon>
        <taxon>Magnoliopsida</taxon>
        <taxon>eudicotyledons</taxon>
        <taxon>Gunneridae</taxon>
        <taxon>Pentapetalae</taxon>
        <taxon>asterids</taxon>
        <taxon>lamiids</taxon>
        <taxon>Solanales</taxon>
        <taxon>Convolvulaceae</taxon>
        <taxon>Cuscuteae</taxon>
        <taxon>Cuscuta</taxon>
        <taxon>Cuscuta subgen. Cuscuta</taxon>
    </lineage>
</organism>
<dbReference type="AlphaFoldDB" id="A0AAV0GH74"/>
<name>A0AAV0GH74_9ASTE</name>
<gene>
    <name evidence="1" type="ORF">CEPIT_LOCUS43154</name>
</gene>
<evidence type="ECO:0000313" key="2">
    <source>
        <dbReference type="Proteomes" id="UP001152523"/>
    </source>
</evidence>
<evidence type="ECO:0000313" key="1">
    <source>
        <dbReference type="EMBL" id="CAH9146662.1"/>
    </source>
</evidence>